<keyword evidence="6" id="KW-0805">Transcription regulation</keyword>
<feature type="domain" description="C2H2-type" evidence="11">
    <location>
        <begin position="219"/>
        <end position="246"/>
    </location>
</feature>
<dbReference type="PANTHER" id="PTHR47772">
    <property type="entry name" value="ZINC FINGER PROTEIN 200"/>
    <property type="match status" value="1"/>
</dbReference>
<feature type="domain" description="C2H2-type" evidence="11">
    <location>
        <begin position="28"/>
        <end position="55"/>
    </location>
</feature>
<feature type="domain" description="C2H2-type" evidence="11">
    <location>
        <begin position="1404"/>
        <end position="1435"/>
    </location>
</feature>
<dbReference type="GeneID" id="101860911"/>
<feature type="domain" description="C2H2-type" evidence="11">
    <location>
        <begin position="1347"/>
        <end position="1374"/>
    </location>
</feature>
<evidence type="ECO:0000256" key="9">
    <source>
        <dbReference type="PROSITE-ProRule" id="PRU00042"/>
    </source>
</evidence>
<evidence type="ECO:0000256" key="2">
    <source>
        <dbReference type="ARBA" id="ARBA00022723"/>
    </source>
</evidence>
<accession>A0ABM0JY17</accession>
<keyword evidence="8" id="KW-0539">Nucleus</keyword>
<feature type="domain" description="C2H2-type" evidence="11">
    <location>
        <begin position="1481"/>
        <end position="1508"/>
    </location>
</feature>
<evidence type="ECO:0000256" key="4">
    <source>
        <dbReference type="ARBA" id="ARBA00022771"/>
    </source>
</evidence>
<dbReference type="PROSITE" id="PS00028">
    <property type="entry name" value="ZINC_FINGER_C2H2_1"/>
    <property type="match status" value="20"/>
</dbReference>
<feature type="compositionally biased region" description="Polar residues" evidence="10">
    <location>
        <begin position="923"/>
        <end position="936"/>
    </location>
</feature>
<comment type="subcellular location">
    <subcellularLocation>
        <location evidence="1">Nucleus</location>
    </subcellularLocation>
</comment>
<feature type="domain" description="C2H2-type" evidence="11">
    <location>
        <begin position="1510"/>
        <end position="1537"/>
    </location>
</feature>
<feature type="domain" description="C2H2-type" evidence="11">
    <location>
        <begin position="1566"/>
        <end position="1593"/>
    </location>
</feature>
<evidence type="ECO:0000313" key="13">
    <source>
        <dbReference type="RefSeq" id="XP_005104225.2"/>
    </source>
</evidence>
<dbReference type="RefSeq" id="XP_005104225.2">
    <property type="nucleotide sequence ID" value="XM_005104168.3"/>
</dbReference>
<evidence type="ECO:0000256" key="1">
    <source>
        <dbReference type="ARBA" id="ARBA00004123"/>
    </source>
</evidence>
<feature type="domain" description="C2H2-type" evidence="11">
    <location>
        <begin position="331"/>
        <end position="359"/>
    </location>
</feature>
<feature type="compositionally biased region" description="Polar residues" evidence="10">
    <location>
        <begin position="1437"/>
        <end position="1452"/>
    </location>
</feature>
<evidence type="ECO:0000256" key="10">
    <source>
        <dbReference type="SAM" id="MobiDB-lite"/>
    </source>
</evidence>
<keyword evidence="5" id="KW-0862">Zinc</keyword>
<dbReference type="Gene3D" id="3.30.160.60">
    <property type="entry name" value="Classic Zinc Finger"/>
    <property type="match status" value="17"/>
</dbReference>
<feature type="region of interest" description="Disordered" evidence="10">
    <location>
        <begin position="1423"/>
        <end position="1452"/>
    </location>
</feature>
<keyword evidence="12" id="KW-1185">Reference proteome</keyword>
<feature type="domain" description="C2H2-type" evidence="11">
    <location>
        <begin position="1538"/>
        <end position="1565"/>
    </location>
</feature>
<feature type="domain" description="C2H2-type" evidence="11">
    <location>
        <begin position="1594"/>
        <end position="1622"/>
    </location>
</feature>
<evidence type="ECO:0000256" key="5">
    <source>
        <dbReference type="ARBA" id="ARBA00022833"/>
    </source>
</evidence>
<feature type="domain" description="C2H2-type" evidence="11">
    <location>
        <begin position="247"/>
        <end position="274"/>
    </location>
</feature>
<dbReference type="Proteomes" id="UP000694888">
    <property type="component" value="Unplaced"/>
</dbReference>
<sequence length="1690" mass="185439">MCLVMTSIMRDRELVGKKVKQKSSARPHVCTTCEASFSKASDLKRHERSHTGERPYKCSTCGQAFRQSATLKVHERKHTGECPYKCTTCGESFKYANILKTHLKTHSEEKPFVCQVCDSRFAKISDLKRHERVHYIEEVALQCNPDKRPSAKFPNAAQECIVNRSESTDTADKLKDKVAVISLSGTENRKEVQCSCGSVFKTSRQLKAHKKEKFCSATLLCDMCGAVFLCVSSLRVHLKRHLGDTPFSCSLCSRAFPLKSLLKKHEESHTKTKQYSCKICSSSFSLFGNLKIHMRIHTGDRPYSCDICGRKFAHSQALTKHGRVHSKARPFSCSSCGASFAWPGPFQKHLKSCQGGEGNVGRLSKEDVGAGETRSSVSCERIETEEVSEAEKSGQILNLPAPTFLSLQGKSDRDAAVALVPNSSSHPGNSHGISTAEGVGTAVVSAAVLLVPVCSQDGNLNKQLSLPPVNVVSASVASCYVSSALEVNPCTAKQTPSTECVESGITSTNVQGGLADPGEESIRMASCQARAHHNARSDVPGSCKEADLRVSSQMLTGTDSQINQRPAPYCQPASFHETVGAQMNRQVHLDRYAPPNNELFCGQGAGNVSNSPDSGNRPSCSLLELLGHDHWPVGQVQQGNVSYGAVSSSHCTDVSALSHTSDTKCEIYSVSRGSRWQRVDPQSKGKSIKNTGGNQWDDASFYKYDTLHVSKDPSWNRPVVTKSQDTANSAKSISCWQSARESKADTTSAWNAEHFPQVGPLSTDAFSVSSNITCSSQTNTPNRDQLSYAFVNENFSKSAIELLMPSVPSSSASTSQQQMCSGGSDQAGQVLDFNNFGMSMAVESQPHFGMAYDQNSSGVSLNDGEKNFMQMMETSNLSTKAEKLPHNPPPVMSDNLQCFPTLDEILCESEQLMAEYQKRGGNELQQFPQKKSTVTESGDPKPAVSECPVSSVSGMGVSGFSTFLCHGLDRLKVSGHVYEGSRCEQEPALAGCAGGNSHEQGLELTSVPRDRSVDCLSGMEARSLTHGTQTDGLPGIRQLDNLPGQSALPGAVYNTPGFLDKDLAWSLSAAADEMKEGRELLQLAPAQRENRSQKFSVIQTNPKQFVSLSAANDRLRNERKDYNVKRSLDEFMPESENIRGSDYTSITQQVPDCIIPMANLVDDETVENRASDANFVHTSDQIVNRTPCAAVENKASGNAVRSRVSSSNVKNTSFGKGEEDRISDIVLENRTPGRENRIFDNLSENRTACNPASETRPYELHTVQIVERGTENSSSDNHYMVQSDEAKDKKAPDSCEVSEYACAHVKGSVVEKEVFVCGSCGQTFGDKDSLRQHVTERHTEGETNAAFICSECGSCFSQRNQLTRHELTHSDRHRPHQCSQCQATFTQLSSLKAHLSSHSGERLHKCTECDASYMRKENLKLHMKQSHKSHPDGSPTLDPTSQGQEKGDGSNQFSCSSCEKKFSSIASLKSHVKVHNKRESFQCDKCEASFTFALAFERHKLTHKKGKQMAKCEVCGSEFTRQSNLKKHMMIHTGQKPFTCEVCGSSFTQKANLQVHMRTHTGEKPYTCNTCGAKFAHSQALKTHTLFHGTQKDFVCHSCGKAFLASATLEKHIRTVHSGDKQQWPCRVCKAVLSSSSSLRRHMRTHGEDLPHQCSVCSQRFAKPAHLKIHMGTHNKTHMRSKKCQQEVRD</sequence>
<dbReference type="SMART" id="SM00355">
    <property type="entry name" value="ZnF_C2H2"/>
    <property type="match status" value="21"/>
</dbReference>
<feature type="domain" description="C2H2-type" evidence="11">
    <location>
        <begin position="1453"/>
        <end position="1480"/>
    </location>
</feature>
<name>A0ABM0JY17_APLCA</name>
<feature type="domain" description="C2H2-type" evidence="11">
    <location>
        <begin position="56"/>
        <end position="83"/>
    </location>
</feature>
<gene>
    <name evidence="13" type="primary">LOC101860911</name>
</gene>
<proteinExistence type="predicted"/>
<dbReference type="PANTHER" id="PTHR47772:SF13">
    <property type="entry name" value="GASTRULA ZINC FINGER PROTEIN XLCGF49.1-LIKE-RELATED"/>
    <property type="match status" value="1"/>
</dbReference>
<evidence type="ECO:0000256" key="6">
    <source>
        <dbReference type="ARBA" id="ARBA00023015"/>
    </source>
</evidence>
<dbReference type="InterPro" id="IPR036236">
    <property type="entry name" value="Znf_C2H2_sf"/>
</dbReference>
<feature type="domain" description="C2H2-type" evidence="11">
    <location>
        <begin position="1315"/>
        <end position="1343"/>
    </location>
</feature>
<evidence type="ECO:0000256" key="7">
    <source>
        <dbReference type="ARBA" id="ARBA00023163"/>
    </source>
</evidence>
<feature type="domain" description="C2H2-type" evidence="11">
    <location>
        <begin position="112"/>
        <end position="139"/>
    </location>
</feature>
<protein>
    <submittedName>
        <fullName evidence="13">Uncharacterized protein LOC101860911</fullName>
    </submittedName>
</protein>
<keyword evidence="2" id="KW-0479">Metal-binding</keyword>
<feature type="domain" description="C2H2-type" evidence="11">
    <location>
        <begin position="303"/>
        <end position="330"/>
    </location>
</feature>
<dbReference type="Pfam" id="PF13912">
    <property type="entry name" value="zf-C2H2_6"/>
    <property type="match status" value="1"/>
</dbReference>
<evidence type="ECO:0000256" key="8">
    <source>
        <dbReference type="ARBA" id="ARBA00023242"/>
    </source>
</evidence>
<evidence type="ECO:0000256" key="3">
    <source>
        <dbReference type="ARBA" id="ARBA00022737"/>
    </source>
</evidence>
<feature type="domain" description="C2H2-type" evidence="11">
    <location>
        <begin position="84"/>
        <end position="111"/>
    </location>
</feature>
<dbReference type="Pfam" id="PF00096">
    <property type="entry name" value="zf-C2H2"/>
    <property type="match status" value="11"/>
</dbReference>
<feature type="domain" description="C2H2-type" evidence="11">
    <location>
        <begin position="275"/>
        <end position="302"/>
    </location>
</feature>
<feature type="region of interest" description="Disordered" evidence="10">
    <location>
        <begin position="921"/>
        <end position="947"/>
    </location>
</feature>
<dbReference type="InterPro" id="IPR050636">
    <property type="entry name" value="C2H2-ZF_domain-containing"/>
</dbReference>
<keyword evidence="3" id="KW-0677">Repeat</keyword>
<dbReference type="InterPro" id="IPR013087">
    <property type="entry name" value="Znf_C2H2_type"/>
</dbReference>
<evidence type="ECO:0000313" key="12">
    <source>
        <dbReference type="Proteomes" id="UP000694888"/>
    </source>
</evidence>
<feature type="domain" description="C2H2-type" evidence="11">
    <location>
        <begin position="1652"/>
        <end position="1679"/>
    </location>
</feature>
<dbReference type="SUPFAM" id="SSF57667">
    <property type="entry name" value="beta-beta-alpha zinc fingers"/>
    <property type="match status" value="11"/>
</dbReference>
<keyword evidence="4 9" id="KW-0863">Zinc-finger</keyword>
<dbReference type="PROSITE" id="PS50157">
    <property type="entry name" value="ZINC_FINGER_C2H2_2"/>
    <property type="match status" value="21"/>
</dbReference>
<evidence type="ECO:0000259" key="11">
    <source>
        <dbReference type="PROSITE" id="PS50157"/>
    </source>
</evidence>
<reference evidence="13" key="1">
    <citation type="submission" date="2025-08" db="UniProtKB">
        <authorList>
            <consortium name="RefSeq"/>
        </authorList>
    </citation>
    <scope>IDENTIFICATION</scope>
</reference>
<keyword evidence="7" id="KW-0804">Transcription</keyword>
<organism evidence="12 13">
    <name type="scientific">Aplysia californica</name>
    <name type="common">California sea hare</name>
    <dbReference type="NCBI Taxonomy" id="6500"/>
    <lineage>
        <taxon>Eukaryota</taxon>
        <taxon>Metazoa</taxon>
        <taxon>Spiralia</taxon>
        <taxon>Lophotrochozoa</taxon>
        <taxon>Mollusca</taxon>
        <taxon>Gastropoda</taxon>
        <taxon>Heterobranchia</taxon>
        <taxon>Euthyneura</taxon>
        <taxon>Tectipleura</taxon>
        <taxon>Aplysiida</taxon>
        <taxon>Aplysioidea</taxon>
        <taxon>Aplysiidae</taxon>
        <taxon>Aplysia</taxon>
    </lineage>
</organism>
<feature type="domain" description="C2H2-type" evidence="11">
    <location>
        <begin position="1624"/>
        <end position="1651"/>
    </location>
</feature>
<feature type="domain" description="C2H2-type" evidence="11">
    <location>
        <begin position="1376"/>
        <end position="1403"/>
    </location>
</feature>